<comment type="subcellular location">
    <subcellularLocation>
        <location evidence="10">Cytoplasm</location>
    </subcellularLocation>
</comment>
<proteinExistence type="inferred from homology"/>
<evidence type="ECO:0000313" key="12">
    <source>
        <dbReference type="EMBL" id="CED70652.1"/>
    </source>
</evidence>
<keyword evidence="9 10" id="KW-0012">Acyltransferase</keyword>
<dbReference type="InterPro" id="IPR026586">
    <property type="entry name" value="Type2_DapD"/>
</dbReference>
<dbReference type="FunFam" id="2.160.10.10:FF:000009">
    <property type="entry name" value="2,3,4,5-tetrahydropyridine-2,6-dicarboxylate N-succinyltransferase"/>
    <property type="match status" value="1"/>
</dbReference>
<keyword evidence="4 10" id="KW-0808">Transferase</keyword>
<evidence type="ECO:0000256" key="1">
    <source>
        <dbReference type="ARBA" id="ARBA00011233"/>
    </source>
</evidence>
<evidence type="ECO:0000256" key="10">
    <source>
        <dbReference type="HAMAP-Rule" id="MF_02122"/>
    </source>
</evidence>
<keyword evidence="2 10" id="KW-0963">Cytoplasm</keyword>
<keyword evidence="7 10" id="KW-0220">Diaminopimelate biosynthesis</keyword>
<dbReference type="GO" id="GO:0005737">
    <property type="term" value="C:cytoplasm"/>
    <property type="evidence" value="ECO:0007669"/>
    <property type="project" value="UniProtKB-SubCell"/>
</dbReference>
<feature type="binding site" evidence="10">
    <location>
        <position position="244"/>
    </location>
    <ligand>
        <name>succinyl-CoA</name>
        <dbReference type="ChEBI" id="CHEBI:57292"/>
    </ligand>
</feature>
<evidence type="ECO:0000256" key="6">
    <source>
        <dbReference type="ARBA" id="ARBA00022842"/>
    </source>
</evidence>
<dbReference type="GO" id="GO:0008666">
    <property type="term" value="F:2,3,4,5-tetrahydropyridine-2,6-dicarboxylate N-succinyltransferase activity"/>
    <property type="evidence" value="ECO:0007669"/>
    <property type="project" value="UniProtKB-UniRule"/>
</dbReference>
<accession>A0A090IK94</accession>
<sequence length="350" mass="36915">MEMENYYMAHFALAFGTATKNRDNKIIEAFFPHPVLNPSEALVNSIAQASGYAEGNQAIEISSEVCTELANAFAANGDVANAAFAEKAVQSKQPLVLVVLATDEQSQSVAEGFLKLQLISNRLVKPHGTVLDGIFGLLHNIAWTNQGPIDLPELADRQIEARLAGETLTVDCVDKFPKMVDYVVPTGIRIADTSRVRLGAHVGEGTTVMHEGFINFNAGTTGVSMVEGRISAGVVVGNGSDIGGGASIMGTLSGGGKMVISIGENCLLGANAGLGFPMGDRCTIESGLYVTAGTKVSMLDNQGKEVEVAKARDLAGKTDLLFRRNSITGQIECLTNKSAVELNSELHSNN</sequence>
<dbReference type="SUPFAM" id="SSF51161">
    <property type="entry name" value="Trimeric LpxA-like enzymes"/>
    <property type="match status" value="1"/>
</dbReference>
<dbReference type="STRING" id="80852.AWOD_I_0558"/>
<comment type="subunit">
    <text evidence="1 10">Homotrimer.</text>
</comment>
<comment type="caution">
    <text evidence="10">Lacks conserved residue(s) required for the propagation of feature annotation.</text>
</comment>
<keyword evidence="5 10" id="KW-0479">Metal-binding</keyword>
<reference evidence="13" key="1">
    <citation type="submission" date="2014-09" db="EMBL/GenBank/DDBJ databases">
        <authorList>
            <person name="Hjerde E."/>
        </authorList>
    </citation>
    <scope>NUCLEOTIDE SEQUENCE [LARGE SCALE GENOMIC DNA]</scope>
    <source>
        <strain evidence="13">06/09/139</strain>
    </source>
</reference>
<dbReference type="Gene3D" id="2.160.10.10">
    <property type="entry name" value="Hexapeptide repeat proteins"/>
    <property type="match status" value="1"/>
</dbReference>
<dbReference type="InterPro" id="IPR001451">
    <property type="entry name" value="Hexapep"/>
</dbReference>
<feature type="binding site" evidence="10">
    <location>
        <position position="229"/>
    </location>
    <ligand>
        <name>succinyl-CoA</name>
        <dbReference type="ChEBI" id="CHEBI:57292"/>
    </ligand>
</feature>
<feature type="binding site" evidence="10">
    <location>
        <position position="270"/>
    </location>
    <ligand>
        <name>succinyl-CoA</name>
        <dbReference type="ChEBI" id="CHEBI:57292"/>
    </ligand>
</feature>
<dbReference type="HAMAP" id="MF_02122">
    <property type="entry name" value="DapD_type2"/>
    <property type="match status" value="1"/>
</dbReference>
<feature type="binding site" evidence="10">
    <location>
        <position position="247"/>
    </location>
    <ligand>
        <name>succinyl-CoA</name>
        <dbReference type="ChEBI" id="CHEBI:57292"/>
    </ligand>
</feature>
<feature type="binding site" evidence="10">
    <location>
        <position position="310"/>
    </location>
    <ligand>
        <name>succinyl-CoA</name>
        <dbReference type="ChEBI" id="CHEBI:57292"/>
    </ligand>
</feature>
<feature type="binding site" evidence="10">
    <location>
        <position position="293"/>
    </location>
    <ligand>
        <name>succinyl-CoA</name>
        <dbReference type="ChEBI" id="CHEBI:57292"/>
    </ligand>
</feature>
<feature type="binding site" evidence="10">
    <location>
        <begin position="323"/>
        <end position="326"/>
    </location>
    <ligand>
        <name>succinyl-CoA</name>
        <dbReference type="ChEBI" id="CHEBI:57292"/>
    </ligand>
</feature>
<feature type="active site" description="Acyl-anhydride intermediate" evidence="10">
    <location>
        <position position="227"/>
    </location>
</feature>
<dbReference type="CDD" id="cd04649">
    <property type="entry name" value="LbH_THP_succinylT_putative"/>
    <property type="match status" value="1"/>
</dbReference>
<dbReference type="GO" id="GO:0009089">
    <property type="term" value="P:lysine biosynthetic process via diaminopimelate"/>
    <property type="evidence" value="ECO:0007669"/>
    <property type="project" value="UniProtKB-UniRule"/>
</dbReference>
<dbReference type="PATRIC" id="fig|80852.17.peg.566"/>
<evidence type="ECO:0000256" key="3">
    <source>
        <dbReference type="ARBA" id="ARBA00022605"/>
    </source>
</evidence>
<evidence type="ECO:0000259" key="11">
    <source>
        <dbReference type="Pfam" id="PF14789"/>
    </source>
</evidence>
<protein>
    <recommendedName>
        <fullName evidence="10">2,3,4,5-tetrahydropyridine-2,6-dicarboxylate N-succinyltransferase</fullName>
        <ecNumber evidence="10">2.3.1.117</ecNumber>
    </recommendedName>
    <alternativeName>
        <fullName evidence="10">Tetrahydrodipicolinate N-succinyltransferase</fullName>
        <shortName evidence="10">THDP succinyltransferase</shortName>
        <shortName evidence="10">THP succinyltransferase</shortName>
    </alternativeName>
    <alternativeName>
        <fullName evidence="10">Tetrahydropicolinate succinylase</fullName>
    </alternativeName>
</protein>
<evidence type="ECO:0000256" key="8">
    <source>
        <dbReference type="ARBA" id="ARBA00023154"/>
    </source>
</evidence>
<evidence type="ECO:0000256" key="9">
    <source>
        <dbReference type="ARBA" id="ARBA00023315"/>
    </source>
</evidence>
<gene>
    <name evidence="10 12" type="primary">dapD</name>
    <name evidence="12" type="ORF">AWOD_I_0558</name>
</gene>
<dbReference type="NCBIfam" id="TIGR03536">
    <property type="entry name" value="DapD_gpp"/>
    <property type="match status" value="1"/>
</dbReference>
<dbReference type="InterPro" id="IPR038361">
    <property type="entry name" value="THDPS_M_sf"/>
</dbReference>
<dbReference type="GO" id="GO:0019877">
    <property type="term" value="P:diaminopimelate biosynthetic process"/>
    <property type="evidence" value="ECO:0007669"/>
    <property type="project" value="UniProtKB-UniRule"/>
</dbReference>
<feature type="binding site" evidence="10">
    <location>
        <position position="211"/>
    </location>
    <ligand>
        <name>Mg(2+)</name>
        <dbReference type="ChEBI" id="CHEBI:18420"/>
        <label>2</label>
        <note>ligand shared between trimeric partners</note>
    </ligand>
</feature>
<dbReference type="Proteomes" id="UP000032427">
    <property type="component" value="Chromosome 1"/>
</dbReference>
<dbReference type="Gene3D" id="3.30.70.2010">
    <property type="match status" value="1"/>
</dbReference>
<dbReference type="KEGG" id="awd:AWOD_I_0558"/>
<dbReference type="AlphaFoldDB" id="A0A090IK94"/>
<dbReference type="Pfam" id="PF14602">
    <property type="entry name" value="Hexapep_2"/>
    <property type="match status" value="1"/>
</dbReference>
<keyword evidence="8 10" id="KW-0457">Lysine biosynthesis</keyword>
<dbReference type="InterPro" id="IPR019876">
    <property type="entry name" value="DapD_gammaproteobac"/>
</dbReference>
<evidence type="ECO:0000256" key="4">
    <source>
        <dbReference type="ARBA" id="ARBA00022679"/>
    </source>
</evidence>
<name>A0A090IK94_9GAMM</name>
<dbReference type="HOGENOM" id="CLU_057490_0_0_6"/>
<dbReference type="GO" id="GO:0000287">
    <property type="term" value="F:magnesium ion binding"/>
    <property type="evidence" value="ECO:0007669"/>
    <property type="project" value="UniProtKB-UniRule"/>
</dbReference>
<dbReference type="UniPathway" id="UPA00034">
    <property type="reaction ID" value="UER00019"/>
</dbReference>
<dbReference type="EMBL" id="LN554846">
    <property type="protein sequence ID" value="CED70652.1"/>
    <property type="molecule type" value="Genomic_DNA"/>
</dbReference>
<organism evidence="12 13">
    <name type="scientific">Aliivibrio wodanis</name>
    <dbReference type="NCBI Taxonomy" id="80852"/>
    <lineage>
        <taxon>Bacteria</taxon>
        <taxon>Pseudomonadati</taxon>
        <taxon>Pseudomonadota</taxon>
        <taxon>Gammaproteobacteria</taxon>
        <taxon>Vibrionales</taxon>
        <taxon>Vibrionaceae</taxon>
        <taxon>Aliivibrio</taxon>
    </lineage>
</organism>
<comment type="similarity">
    <text evidence="10">Belongs to the type 2 tetrahydrodipicolinate N-succinyltransferase family.</text>
</comment>
<comment type="function">
    <text evidence="10">Catalyzes the conversion of the cyclic tetrahydrodipicolinate (THDP) into the acyclic N-succinyl-L-2-amino-6-oxopimelate using succinyl-CoA.</text>
</comment>
<dbReference type="InterPro" id="IPR011004">
    <property type="entry name" value="Trimer_LpxA-like_sf"/>
</dbReference>
<dbReference type="EC" id="2.3.1.117" evidence="10"/>
<feature type="binding site" evidence="10">
    <location>
        <begin position="285"/>
        <end position="286"/>
    </location>
    <ligand>
        <name>succinyl-CoA</name>
        <dbReference type="ChEBI" id="CHEBI:57292"/>
    </ligand>
</feature>
<comment type="catalytic activity">
    <reaction evidence="10">
        <text>(S)-2,3,4,5-tetrahydrodipicolinate + succinyl-CoA + H2O = (S)-2-succinylamino-6-oxoheptanedioate + CoA</text>
        <dbReference type="Rhea" id="RHEA:17325"/>
        <dbReference type="ChEBI" id="CHEBI:15377"/>
        <dbReference type="ChEBI" id="CHEBI:15685"/>
        <dbReference type="ChEBI" id="CHEBI:16845"/>
        <dbReference type="ChEBI" id="CHEBI:57287"/>
        <dbReference type="ChEBI" id="CHEBI:57292"/>
        <dbReference type="EC" id="2.3.1.117"/>
    </reaction>
</comment>
<keyword evidence="6 10" id="KW-0460">Magnesium</keyword>
<keyword evidence="3 10" id="KW-0028">Amino-acid biosynthesis</keyword>
<feature type="domain" description="2,3,4,5-tetrahydropyridine-2,6-dicarboxylate N-succinyltransferase middle" evidence="11">
    <location>
        <begin position="138"/>
        <end position="178"/>
    </location>
</feature>
<dbReference type="Gene3D" id="3.30.60.70">
    <property type="entry name" value="Trimeric LpxA-like enzymes"/>
    <property type="match status" value="1"/>
</dbReference>
<dbReference type="Pfam" id="PF14789">
    <property type="entry name" value="THDPS_M"/>
    <property type="match status" value="1"/>
</dbReference>
<evidence type="ECO:0000256" key="5">
    <source>
        <dbReference type="ARBA" id="ARBA00022723"/>
    </source>
</evidence>
<comment type="pathway">
    <text evidence="10">Amino-acid biosynthesis; L-lysine biosynthesis via DAP pathway; LL-2,6-diaminopimelate from (S)-tetrahydrodipicolinate (succinylase route): step 1/3.</text>
</comment>
<dbReference type="InterPro" id="IPR032784">
    <property type="entry name" value="THDPS_M"/>
</dbReference>
<keyword evidence="13" id="KW-1185">Reference proteome</keyword>
<dbReference type="FunFam" id="3.30.60.70:FF:000001">
    <property type="entry name" value="2,3,4,5-tetrahydropyridine-2,6-dicarboxylate N-succinyltransferase"/>
    <property type="match status" value="1"/>
</dbReference>
<evidence type="ECO:0000313" key="13">
    <source>
        <dbReference type="Proteomes" id="UP000032427"/>
    </source>
</evidence>
<evidence type="ECO:0000256" key="7">
    <source>
        <dbReference type="ARBA" id="ARBA00022915"/>
    </source>
</evidence>
<evidence type="ECO:0000256" key="2">
    <source>
        <dbReference type="ARBA" id="ARBA00022490"/>
    </source>
</evidence>